<feature type="active site" evidence="7">
    <location>
        <position position="392"/>
    </location>
</feature>
<reference evidence="12" key="1">
    <citation type="submission" date="2016-10" db="EMBL/GenBank/DDBJ databases">
        <authorList>
            <person name="Varghese N."/>
            <person name="Submissions S."/>
        </authorList>
    </citation>
    <scope>NUCLEOTIDE SEQUENCE [LARGE SCALE GENOMIC DNA]</scope>
    <source>
        <strain evidence="12">DSM 25329</strain>
    </source>
</reference>
<evidence type="ECO:0000256" key="5">
    <source>
        <dbReference type="ARBA" id="ARBA00022833"/>
    </source>
</evidence>
<feature type="domain" description="CBM6" evidence="10">
    <location>
        <begin position="960"/>
        <end position="1080"/>
    </location>
</feature>
<dbReference type="InterPro" id="IPR050728">
    <property type="entry name" value="Zinc_Metalloprotease_M4"/>
</dbReference>
<evidence type="ECO:0000256" key="1">
    <source>
        <dbReference type="ARBA" id="ARBA00009388"/>
    </source>
</evidence>
<keyword evidence="9" id="KW-0732">Signal</keyword>
<dbReference type="GO" id="GO:0004222">
    <property type="term" value="F:metalloendopeptidase activity"/>
    <property type="evidence" value="ECO:0007669"/>
    <property type="project" value="InterPro"/>
</dbReference>
<dbReference type="CDD" id="cd09597">
    <property type="entry name" value="M4_TLP"/>
    <property type="match status" value="1"/>
</dbReference>
<keyword evidence="5" id="KW-0862">Zinc</keyword>
<evidence type="ECO:0000256" key="3">
    <source>
        <dbReference type="ARBA" id="ARBA00022723"/>
    </source>
</evidence>
<feature type="domain" description="CBM6" evidence="10">
    <location>
        <begin position="753"/>
        <end position="873"/>
    </location>
</feature>
<dbReference type="Gene3D" id="2.60.120.260">
    <property type="entry name" value="Galactose-binding domain-like"/>
    <property type="match status" value="2"/>
</dbReference>
<dbReference type="PANTHER" id="PTHR33794">
    <property type="entry name" value="BACILLOLYSIN"/>
    <property type="match status" value="1"/>
</dbReference>
<feature type="chain" id="PRO_5011472039" evidence="9">
    <location>
        <begin position="23"/>
        <end position="1179"/>
    </location>
</feature>
<dbReference type="InterPro" id="IPR013856">
    <property type="entry name" value="Peptidase_M4_domain"/>
</dbReference>
<dbReference type="NCBIfam" id="TIGR04183">
    <property type="entry name" value="Por_Secre_tail"/>
    <property type="match status" value="1"/>
</dbReference>
<evidence type="ECO:0000256" key="7">
    <source>
        <dbReference type="PIRSR" id="PIRSR623612-1"/>
    </source>
</evidence>
<dbReference type="Pfam" id="PF02868">
    <property type="entry name" value="Peptidase_M4_C"/>
    <property type="match status" value="1"/>
</dbReference>
<name>A0A1G7BW87_9BACT</name>
<proteinExistence type="inferred from homology"/>
<organism evidence="11 12">
    <name type="scientific">Dyadobacter soli</name>
    <dbReference type="NCBI Taxonomy" id="659014"/>
    <lineage>
        <taxon>Bacteria</taxon>
        <taxon>Pseudomonadati</taxon>
        <taxon>Bacteroidota</taxon>
        <taxon>Cytophagia</taxon>
        <taxon>Cytophagales</taxon>
        <taxon>Spirosomataceae</taxon>
        <taxon>Dyadobacter</taxon>
    </lineage>
</organism>
<keyword evidence="12" id="KW-1185">Reference proteome</keyword>
<gene>
    <name evidence="11" type="ORF">SAMN04487996_104316</name>
</gene>
<keyword evidence="3" id="KW-0479">Metal-binding</keyword>
<evidence type="ECO:0000313" key="11">
    <source>
        <dbReference type="EMBL" id="SDE30820.1"/>
    </source>
</evidence>
<evidence type="ECO:0000256" key="8">
    <source>
        <dbReference type="SAM" id="MobiDB-lite"/>
    </source>
</evidence>
<dbReference type="SUPFAM" id="SSF49785">
    <property type="entry name" value="Galactose-binding domain-like"/>
    <property type="match status" value="2"/>
</dbReference>
<feature type="compositionally biased region" description="Polar residues" evidence="8">
    <location>
        <begin position="972"/>
        <end position="990"/>
    </location>
</feature>
<evidence type="ECO:0000256" key="4">
    <source>
        <dbReference type="ARBA" id="ARBA00022801"/>
    </source>
</evidence>
<comment type="similarity">
    <text evidence="1">Belongs to the peptidase M4 family.</text>
</comment>
<dbReference type="Pfam" id="PF18962">
    <property type="entry name" value="Por_Secre_tail"/>
    <property type="match status" value="1"/>
</dbReference>
<sequence>MKTLLKSSFCVILAALAINCLAQPKYNPHYRNHRDASFDSLFSRMTDYGWLFLKDDAATRIAPDTFAVRYATQLGLSEGYELRLVSDITDTTEDTRITMRHQLFQVYYKNVLVEGNEFTLHSIENVLKTAHGKIVAELNVDVSGGIDAGVALQAALEKQGLTRESFDDVILPIGSLILARQDEHFLKESYRLAWVFDLKSEKIEAPYRVYVDARTGSILKNVPLFMNCFVKVDEITARPEQLKIGLRTLSNWTASTMLPNYNRYMNGQPNVIFETEQVGAQYRLSAYNNKLNTRIDINHTGQWNSNPDVFNPNSNWANSNHNATTAHWLAQKNYEMYQSLFLRNGYDGNGAYPKVLVECNFMDAQWDGSDMVRFGYAPNSNSLVTADIFGHEHGHALIQKMVNLTYQGESGAINESISDIMGATLEFHLLGPNGNYGIAEDADQLRSMSNPRQSFSNWGNAGHAQPDTYLGPDWLPTNDPSDNGGVHRNSGVMNKWYWYMRTGGPTGTPLDYAKPAKVVYRAMQFYLHSNSTYFDAAEATVQGAIDAYGACSDIARQAAYAWTQVGISFITPCTDCNFTISTSASPAAPACGAPVTLSANCSGSGCPHISSHQWTGNGVVQNGKSITINAPAVPGSYTYNMSTIKNGCMLNVAPLSLTTQNSCNFNVSASNSNGNPAPGQGLQLLYSCSGGDCGGVTYAWSGNGANGSASPLNINAPGAAGNYTYTVTATRNGCGSKTATTNISVGGGGALNACIESENANGNGPVTSDPNASNGQTRGAENNANHYVDYMVTGVPSNGVYAVKLRYYSSGTPVVSVSVNGGGGQTVNLANSGSWNIVWTEQSFNVNLSAGTNTIKIQGIGGGSCRQDKICVTGGSGCNPPNPPAVSANPSTINAGASSSLSASNCNGTITWSNGLGNSSSVNVSPGSTTAYSATCTVNGCTSNPATVTVTVNGSPNFSQCKESELSAGTGPITSDPNASNGQTRGEGNNANHYVDYPITGVPTAGTYYVKLRYYSSAAFSVAVQVNGGNAQTISLPNSGSWNIVWTEQTFSVNLSAGNNTIRIQGAGGGSCRQDRICVNSNGNARMGADDLETKPVADLLISPNPNSGEFEVSYYLNKGEKTELSVLDMRGNVHFRQVLSGEGMHRQKISLSNVPSGTYLVQIKGESGSISTRTVILK</sequence>
<dbReference type="PROSITE" id="PS51175">
    <property type="entry name" value="CBM6"/>
    <property type="match status" value="2"/>
</dbReference>
<dbReference type="InterPro" id="IPR001570">
    <property type="entry name" value="Peptidase_M4_C_domain"/>
</dbReference>
<dbReference type="InterPro" id="IPR026444">
    <property type="entry name" value="Secre_tail"/>
</dbReference>
<feature type="region of interest" description="Disordered" evidence="8">
    <location>
        <begin position="961"/>
        <end position="990"/>
    </location>
</feature>
<dbReference type="STRING" id="659014.SAMN04487996_104316"/>
<dbReference type="GO" id="GO:0030246">
    <property type="term" value="F:carbohydrate binding"/>
    <property type="evidence" value="ECO:0007669"/>
    <property type="project" value="InterPro"/>
</dbReference>
<keyword evidence="6" id="KW-0482">Metalloprotease</keyword>
<dbReference type="Gene3D" id="3.10.450.490">
    <property type="match status" value="1"/>
</dbReference>
<feature type="region of interest" description="Disordered" evidence="8">
    <location>
        <begin position="761"/>
        <end position="780"/>
    </location>
</feature>
<dbReference type="Gene3D" id="3.10.170.10">
    <property type="match status" value="1"/>
</dbReference>
<accession>A0A1G7BW87</accession>
<feature type="active site" description="Proton donor" evidence="7">
    <location>
        <position position="487"/>
    </location>
</feature>
<dbReference type="GO" id="GO:0006508">
    <property type="term" value="P:proteolysis"/>
    <property type="evidence" value="ECO:0007669"/>
    <property type="project" value="UniProtKB-KW"/>
</dbReference>
<dbReference type="AlphaFoldDB" id="A0A1G7BW87"/>
<dbReference type="Proteomes" id="UP000198748">
    <property type="component" value="Unassembled WGS sequence"/>
</dbReference>
<evidence type="ECO:0000313" key="12">
    <source>
        <dbReference type="Proteomes" id="UP000198748"/>
    </source>
</evidence>
<keyword evidence="4" id="KW-0378">Hydrolase</keyword>
<dbReference type="PRINTS" id="PR00730">
    <property type="entry name" value="THERMOLYSIN"/>
</dbReference>
<dbReference type="InterPro" id="IPR027268">
    <property type="entry name" value="Peptidase_M4/M1_CTD_sf"/>
</dbReference>
<dbReference type="InterPro" id="IPR023612">
    <property type="entry name" value="Peptidase_M4"/>
</dbReference>
<dbReference type="InterPro" id="IPR008979">
    <property type="entry name" value="Galactose-bd-like_sf"/>
</dbReference>
<dbReference type="Pfam" id="PF01447">
    <property type="entry name" value="Peptidase_M4"/>
    <property type="match status" value="1"/>
</dbReference>
<dbReference type="PANTHER" id="PTHR33794:SF1">
    <property type="entry name" value="BACILLOLYSIN"/>
    <property type="match status" value="1"/>
</dbReference>
<protein>
    <submittedName>
        <fullName evidence="11">Por secretion system C-terminal sorting domain-containing protein</fullName>
    </submittedName>
</protein>
<evidence type="ECO:0000256" key="2">
    <source>
        <dbReference type="ARBA" id="ARBA00022670"/>
    </source>
</evidence>
<feature type="signal peptide" evidence="9">
    <location>
        <begin position="1"/>
        <end position="22"/>
    </location>
</feature>
<dbReference type="GO" id="GO:0046872">
    <property type="term" value="F:metal ion binding"/>
    <property type="evidence" value="ECO:0007669"/>
    <property type="project" value="UniProtKB-KW"/>
</dbReference>
<dbReference type="InterPro" id="IPR005084">
    <property type="entry name" value="CBM6"/>
</dbReference>
<dbReference type="OrthoDB" id="291295at2"/>
<keyword evidence="2" id="KW-0645">Protease</keyword>
<dbReference type="SUPFAM" id="SSF55486">
    <property type="entry name" value="Metalloproteases ('zincins'), catalytic domain"/>
    <property type="match status" value="1"/>
</dbReference>
<dbReference type="Gene3D" id="1.10.390.10">
    <property type="entry name" value="Neutral Protease Domain 2"/>
    <property type="match status" value="1"/>
</dbReference>
<evidence type="ECO:0000256" key="6">
    <source>
        <dbReference type="ARBA" id="ARBA00023049"/>
    </source>
</evidence>
<evidence type="ECO:0000259" key="10">
    <source>
        <dbReference type="PROSITE" id="PS51175"/>
    </source>
</evidence>
<dbReference type="EMBL" id="FNAN01000004">
    <property type="protein sequence ID" value="SDE30820.1"/>
    <property type="molecule type" value="Genomic_DNA"/>
</dbReference>
<evidence type="ECO:0000256" key="9">
    <source>
        <dbReference type="SAM" id="SignalP"/>
    </source>
</evidence>